<dbReference type="Gene3D" id="3.40.50.300">
    <property type="entry name" value="P-loop containing nucleotide triphosphate hydrolases"/>
    <property type="match status" value="1"/>
</dbReference>
<dbReference type="InterPro" id="IPR005225">
    <property type="entry name" value="Small_GTP-bd"/>
</dbReference>
<evidence type="ECO:0000256" key="5">
    <source>
        <dbReference type="ARBA" id="ARBA00022741"/>
    </source>
</evidence>
<organism evidence="12 13">
    <name type="scientific">Bacillus thermozeamaize</name>
    <dbReference type="NCBI Taxonomy" id="230954"/>
    <lineage>
        <taxon>Bacteria</taxon>
        <taxon>Bacillati</taxon>
        <taxon>Bacillota</taxon>
        <taxon>Bacilli</taxon>
        <taxon>Bacillales</taxon>
        <taxon>Bacillaceae</taxon>
        <taxon>Bacillus</taxon>
    </lineage>
</organism>
<evidence type="ECO:0000256" key="6">
    <source>
        <dbReference type="ARBA" id="ARBA00022842"/>
    </source>
</evidence>
<proteinExistence type="inferred from homology"/>
<comment type="caution">
    <text evidence="12">The sequence shown here is derived from an EMBL/GenBank/DDBJ whole genome shotgun (WGS) entry which is preliminary data.</text>
</comment>
<dbReference type="Proteomes" id="UP000196475">
    <property type="component" value="Unassembled WGS sequence"/>
</dbReference>
<dbReference type="Pfam" id="PF01926">
    <property type="entry name" value="MMR_HSR1"/>
    <property type="match status" value="1"/>
</dbReference>
<dbReference type="InterPro" id="IPR006073">
    <property type="entry name" value="GTP-bd"/>
</dbReference>
<keyword evidence="6" id="KW-0460">Magnesium</keyword>
<comment type="cofactor">
    <cofactor evidence="1">
        <name>Mg(2+)</name>
        <dbReference type="ChEBI" id="CHEBI:18420"/>
    </cofactor>
</comment>
<keyword evidence="7 10" id="KW-0342">GTP-binding</keyword>
<dbReference type="InterPro" id="IPR027417">
    <property type="entry name" value="P-loop_NTPase"/>
</dbReference>
<evidence type="ECO:0000256" key="3">
    <source>
        <dbReference type="ARBA" id="ARBA00022618"/>
    </source>
</evidence>
<dbReference type="GO" id="GO:0005829">
    <property type="term" value="C:cytosol"/>
    <property type="evidence" value="ECO:0007669"/>
    <property type="project" value="TreeGrafter"/>
</dbReference>
<dbReference type="HAMAP" id="MF_00321">
    <property type="entry name" value="GTPase_EngB"/>
    <property type="match status" value="1"/>
</dbReference>
<evidence type="ECO:0000256" key="10">
    <source>
        <dbReference type="HAMAP-Rule" id="MF_00321"/>
    </source>
</evidence>
<dbReference type="SUPFAM" id="SSF52540">
    <property type="entry name" value="P-loop containing nucleoside triphosphate hydrolases"/>
    <property type="match status" value="1"/>
</dbReference>
<keyword evidence="5 10" id="KW-0547">Nucleotide-binding</keyword>
<dbReference type="GO" id="GO:0000917">
    <property type="term" value="P:division septum assembly"/>
    <property type="evidence" value="ECO:0007669"/>
    <property type="project" value="UniProtKB-KW"/>
</dbReference>
<dbReference type="AlphaFoldDB" id="A0A1Y3PKM8"/>
<dbReference type="InterPro" id="IPR019987">
    <property type="entry name" value="GTP-bd_ribosome_bio_YsxC"/>
</dbReference>
<name>A0A1Y3PKM8_9BACI</name>
<feature type="domain" description="EngB-type G" evidence="11">
    <location>
        <begin position="22"/>
        <end position="195"/>
    </location>
</feature>
<keyword evidence="3 10" id="KW-0132">Cell division</keyword>
<dbReference type="PANTHER" id="PTHR11649">
    <property type="entry name" value="MSS1/TRME-RELATED GTP-BINDING PROTEIN"/>
    <property type="match status" value="1"/>
</dbReference>
<dbReference type="NCBIfam" id="TIGR03598">
    <property type="entry name" value="GTPase_YsxC"/>
    <property type="match status" value="1"/>
</dbReference>
<keyword evidence="9 10" id="KW-0131">Cell cycle</keyword>
<dbReference type="InterPro" id="IPR030393">
    <property type="entry name" value="G_ENGB_dom"/>
</dbReference>
<evidence type="ECO:0000256" key="7">
    <source>
        <dbReference type="ARBA" id="ARBA00023134"/>
    </source>
</evidence>
<dbReference type="GO" id="GO:0005525">
    <property type="term" value="F:GTP binding"/>
    <property type="evidence" value="ECO:0007669"/>
    <property type="project" value="UniProtKB-UniRule"/>
</dbReference>
<evidence type="ECO:0000256" key="8">
    <source>
        <dbReference type="ARBA" id="ARBA00023210"/>
    </source>
</evidence>
<gene>
    <name evidence="10" type="primary">engB</name>
    <name evidence="12" type="ORF">BAA01_09245</name>
</gene>
<comment type="similarity">
    <text evidence="2 10">Belongs to the TRAFAC class TrmE-Era-EngA-EngB-Septin-like GTPase superfamily. EngB GTPase family.</text>
</comment>
<evidence type="ECO:0000259" key="11">
    <source>
        <dbReference type="PROSITE" id="PS51706"/>
    </source>
</evidence>
<evidence type="ECO:0000313" key="13">
    <source>
        <dbReference type="Proteomes" id="UP000196475"/>
    </source>
</evidence>
<evidence type="ECO:0000256" key="9">
    <source>
        <dbReference type="ARBA" id="ARBA00023306"/>
    </source>
</evidence>
<sequence length="199" mass="22588">MKVKQAEFVASAAAPAQYPKDGLPEVALVGRSNVGKSSFINRMLGRKRLAHTSSRPGKTQTLNFYRINGTFYFVDLPGYGYAQVSKQQQSAWGRMMDRYLRERTNLRLIIQLLDIRHKPTHLDRQMWEYLQVTGMPCLLVATKADKIARGHWQKQLRLIREELGLDGAFPVMPFSALDGTGKEAIWPAITAHLFKTQSP</sequence>
<keyword evidence="8 10" id="KW-0717">Septation</keyword>
<evidence type="ECO:0000313" key="12">
    <source>
        <dbReference type="EMBL" id="OUM85648.1"/>
    </source>
</evidence>
<accession>A0A1Y3PKM8</accession>
<dbReference type="EMBL" id="LZRT01000098">
    <property type="protein sequence ID" value="OUM85648.1"/>
    <property type="molecule type" value="Genomic_DNA"/>
</dbReference>
<dbReference type="PROSITE" id="PS51706">
    <property type="entry name" value="G_ENGB"/>
    <property type="match status" value="1"/>
</dbReference>
<comment type="function">
    <text evidence="10">Necessary for normal cell division and for the maintenance of normal septation.</text>
</comment>
<dbReference type="CDD" id="cd01876">
    <property type="entry name" value="YihA_EngB"/>
    <property type="match status" value="1"/>
</dbReference>
<dbReference type="NCBIfam" id="TIGR00231">
    <property type="entry name" value="small_GTP"/>
    <property type="match status" value="1"/>
</dbReference>
<dbReference type="PANTHER" id="PTHR11649:SF13">
    <property type="entry name" value="ENGB-TYPE G DOMAIN-CONTAINING PROTEIN"/>
    <property type="match status" value="1"/>
</dbReference>
<reference evidence="13" key="1">
    <citation type="submission" date="2016-06" db="EMBL/GenBank/DDBJ databases">
        <authorList>
            <person name="Nascimento L."/>
            <person name="Pereira R.V."/>
            <person name="Martins L.F."/>
            <person name="Quaggio R.B."/>
            <person name="Silva A.M."/>
            <person name="Setubal J.C."/>
        </authorList>
    </citation>
    <scope>NUCLEOTIDE SEQUENCE [LARGE SCALE GENOMIC DNA]</scope>
</reference>
<dbReference type="FunFam" id="3.40.50.300:FF:000098">
    <property type="entry name" value="Probable GTP-binding protein EngB"/>
    <property type="match status" value="1"/>
</dbReference>
<evidence type="ECO:0000256" key="2">
    <source>
        <dbReference type="ARBA" id="ARBA00009638"/>
    </source>
</evidence>
<evidence type="ECO:0000256" key="1">
    <source>
        <dbReference type="ARBA" id="ARBA00001946"/>
    </source>
</evidence>
<dbReference type="GO" id="GO:0046872">
    <property type="term" value="F:metal ion binding"/>
    <property type="evidence" value="ECO:0007669"/>
    <property type="project" value="UniProtKB-KW"/>
</dbReference>
<evidence type="ECO:0000256" key="4">
    <source>
        <dbReference type="ARBA" id="ARBA00022723"/>
    </source>
</evidence>
<protein>
    <recommendedName>
        <fullName evidence="10">Probable GTP-binding protein EngB</fullName>
    </recommendedName>
</protein>
<keyword evidence="4" id="KW-0479">Metal-binding</keyword>